<dbReference type="Pfam" id="PF00676">
    <property type="entry name" value="E1_dh"/>
    <property type="match status" value="1"/>
</dbReference>
<feature type="region of interest" description="Disordered" evidence="5">
    <location>
        <begin position="328"/>
        <end position="349"/>
    </location>
</feature>
<evidence type="ECO:0000256" key="2">
    <source>
        <dbReference type="ARBA" id="ARBA00023002"/>
    </source>
</evidence>
<dbReference type="PANTHER" id="PTHR43380">
    <property type="entry name" value="2-OXOISOVALERATE DEHYDROGENASE SUBUNIT ALPHA, MITOCHONDRIAL"/>
    <property type="match status" value="1"/>
</dbReference>
<name>A0A212R3C1_9CHLR</name>
<dbReference type="GO" id="GO:0003863">
    <property type="term" value="F:branched-chain 2-oxo acid dehydrogenase activity"/>
    <property type="evidence" value="ECO:0007669"/>
    <property type="project" value="UniProtKB-EC"/>
</dbReference>
<dbReference type="OrthoDB" id="9766715at2"/>
<comment type="cofactor">
    <cofactor evidence="1 4">
        <name>thiamine diphosphate</name>
        <dbReference type="ChEBI" id="CHEBI:58937"/>
    </cofactor>
</comment>
<gene>
    <name evidence="7" type="ORF">SAMN02746019_00001310</name>
</gene>
<evidence type="ECO:0000313" key="7">
    <source>
        <dbReference type="EMBL" id="SNB66497.1"/>
    </source>
</evidence>
<evidence type="ECO:0000256" key="5">
    <source>
        <dbReference type="SAM" id="MobiDB-lite"/>
    </source>
</evidence>
<comment type="similarity">
    <text evidence="4">Belongs to the BCKDHA family.</text>
</comment>
<dbReference type="CDD" id="cd02000">
    <property type="entry name" value="TPP_E1_PDC_ADC_BCADC"/>
    <property type="match status" value="1"/>
</dbReference>
<evidence type="ECO:0000256" key="4">
    <source>
        <dbReference type="RuleBase" id="RU365014"/>
    </source>
</evidence>
<sequence length="363" mass="40878">MAVEVKEFLPITQRHEDLGLSDETVLRMYYHLLLSRRLDERCWVLQRQGRVPFHISGIAHEGIGVGAAYALRKGFDIVHPYYRDLALSIALGMKPVEFMLALYGKKGDPHSAARQMPSHFSLRHLNIIAGSSPVATQLPQAAGIALAEVLKQKLRPQLEAAGFRVSREMRVVLTSTGEGSTSEGDFHEALNWAGIYKLPLIVLVHNNQYAISVPVWKQMAVKRVADRAAAYGIHGAVCDGGNVLEVYQVVKEAVDRARAGEGTTLIEAVTYRWTPHSSDDDDRTYRTREEVEQGKLRDPLPRLRDYLYRRSLLTQRLEDELEERVRAEVDEAQRQAEEAPYPAPEEALAPVFATEDRSGWWGE</sequence>
<keyword evidence="2 4" id="KW-0560">Oxidoreductase</keyword>
<feature type="domain" description="Dehydrogenase E1 component" evidence="6">
    <location>
        <begin position="33"/>
        <end position="345"/>
    </location>
</feature>
<comment type="function">
    <text evidence="4">The branched-chain alpha-keto dehydrogenase complex catalyzes the overall conversion of alpha-keto acids to acyl-CoA and CO(2). It contains multiple copies of three enzymatic components: branched-chain alpha-keto acid decarboxylase (E1), lipoamide acyltransferase (E2) and lipoamide dehydrogenase (E3).</text>
</comment>
<dbReference type="InParanoid" id="A0A212R3C1"/>
<dbReference type="EC" id="1.2.4.4" evidence="4"/>
<organism evidence="7 8">
    <name type="scientific">Thermoflexus hugenholtzii JAD2</name>
    <dbReference type="NCBI Taxonomy" id="877466"/>
    <lineage>
        <taxon>Bacteria</taxon>
        <taxon>Bacillati</taxon>
        <taxon>Chloroflexota</taxon>
        <taxon>Thermoflexia</taxon>
        <taxon>Thermoflexales</taxon>
        <taxon>Thermoflexaceae</taxon>
        <taxon>Thermoflexus</taxon>
    </lineage>
</organism>
<keyword evidence="3 4" id="KW-0786">Thiamine pyrophosphate</keyword>
<dbReference type="AlphaFoldDB" id="A0A212R3C1"/>
<dbReference type="GO" id="GO:0009083">
    <property type="term" value="P:branched-chain amino acid catabolic process"/>
    <property type="evidence" value="ECO:0007669"/>
    <property type="project" value="TreeGrafter"/>
</dbReference>
<accession>A0A212R3C1</accession>
<reference evidence="8" key="1">
    <citation type="submission" date="2017-06" db="EMBL/GenBank/DDBJ databases">
        <authorList>
            <person name="Varghese N."/>
            <person name="Submissions S."/>
        </authorList>
    </citation>
    <scope>NUCLEOTIDE SEQUENCE [LARGE SCALE GENOMIC DNA]</scope>
    <source>
        <strain evidence="8">JAD2</strain>
    </source>
</reference>
<evidence type="ECO:0000256" key="3">
    <source>
        <dbReference type="ARBA" id="ARBA00023052"/>
    </source>
</evidence>
<feature type="compositionally biased region" description="Basic and acidic residues" evidence="5">
    <location>
        <begin position="328"/>
        <end position="337"/>
    </location>
</feature>
<dbReference type="InterPro" id="IPR050771">
    <property type="entry name" value="Alpha-ketoacid_DH_E1_comp"/>
</dbReference>
<dbReference type="PANTHER" id="PTHR43380:SF1">
    <property type="entry name" value="2-OXOISOVALERATE DEHYDROGENASE SUBUNIT ALPHA, MITOCHONDRIAL"/>
    <property type="match status" value="1"/>
</dbReference>
<dbReference type="SUPFAM" id="SSF52518">
    <property type="entry name" value="Thiamin diphosphate-binding fold (THDP-binding)"/>
    <property type="match status" value="1"/>
</dbReference>
<comment type="catalytic activity">
    <reaction evidence="4">
        <text>N(6)-[(R)-lipoyl]-L-lysyl-[protein] + 3-methyl-2-oxobutanoate + H(+) = N(6)-[(R)-S(8)-2-methylpropanoyldihydrolipoyl]-L-lysyl-[protein] + CO2</text>
        <dbReference type="Rhea" id="RHEA:13457"/>
        <dbReference type="Rhea" id="RHEA-COMP:10474"/>
        <dbReference type="Rhea" id="RHEA-COMP:10497"/>
        <dbReference type="ChEBI" id="CHEBI:11851"/>
        <dbReference type="ChEBI" id="CHEBI:15378"/>
        <dbReference type="ChEBI" id="CHEBI:16526"/>
        <dbReference type="ChEBI" id="CHEBI:83099"/>
        <dbReference type="ChEBI" id="CHEBI:83142"/>
        <dbReference type="EC" id="1.2.4.4"/>
    </reaction>
</comment>
<dbReference type="InterPro" id="IPR001017">
    <property type="entry name" value="DH_E1"/>
</dbReference>
<evidence type="ECO:0000313" key="8">
    <source>
        <dbReference type="Proteomes" id="UP000197025"/>
    </source>
</evidence>
<proteinExistence type="inferred from homology"/>
<dbReference type="Gene3D" id="3.40.50.970">
    <property type="match status" value="1"/>
</dbReference>
<evidence type="ECO:0000259" key="6">
    <source>
        <dbReference type="Pfam" id="PF00676"/>
    </source>
</evidence>
<dbReference type="FunCoup" id="A0A212R3C1">
    <property type="interactions" value="222"/>
</dbReference>
<keyword evidence="8" id="KW-1185">Reference proteome</keyword>
<dbReference type="EMBL" id="FYEK01000028">
    <property type="protein sequence ID" value="SNB66497.1"/>
    <property type="molecule type" value="Genomic_DNA"/>
</dbReference>
<evidence type="ECO:0000256" key="1">
    <source>
        <dbReference type="ARBA" id="ARBA00001964"/>
    </source>
</evidence>
<dbReference type="RefSeq" id="WP_088571382.1">
    <property type="nucleotide sequence ID" value="NZ_FYEK01000028.1"/>
</dbReference>
<dbReference type="InterPro" id="IPR029061">
    <property type="entry name" value="THDP-binding"/>
</dbReference>
<feature type="compositionally biased region" description="Low complexity" evidence="5">
    <location>
        <begin position="338"/>
        <end position="349"/>
    </location>
</feature>
<protein>
    <recommendedName>
        <fullName evidence="4">2-oxoisovalerate dehydrogenase subunit alpha</fullName>
        <ecNumber evidence="4">1.2.4.4</ecNumber>
    </recommendedName>
    <alternativeName>
        <fullName evidence="4">Branched-chain alpha-keto acid dehydrogenase E1 component alpha chain</fullName>
    </alternativeName>
</protein>
<dbReference type="Proteomes" id="UP000197025">
    <property type="component" value="Unassembled WGS sequence"/>
</dbReference>